<dbReference type="PANTHER" id="PTHR48100">
    <property type="entry name" value="BROAD-SPECIFICITY PHOSPHATASE YOR283W-RELATED"/>
    <property type="match status" value="1"/>
</dbReference>
<dbReference type="SMART" id="SM00855">
    <property type="entry name" value="PGAM"/>
    <property type="match status" value="1"/>
</dbReference>
<dbReference type="SUPFAM" id="SSF53254">
    <property type="entry name" value="Phosphoglycerate mutase-like"/>
    <property type="match status" value="1"/>
</dbReference>
<evidence type="ECO:0000313" key="2">
    <source>
        <dbReference type="Proteomes" id="UP001441944"/>
    </source>
</evidence>
<name>A0ABQ0AMW4_9RHOB</name>
<evidence type="ECO:0000313" key="1">
    <source>
        <dbReference type="EMBL" id="GAA6197224.1"/>
    </source>
</evidence>
<dbReference type="Proteomes" id="UP001441944">
    <property type="component" value="Unassembled WGS sequence"/>
</dbReference>
<dbReference type="InterPro" id="IPR013078">
    <property type="entry name" value="His_Pase_superF_clade-1"/>
</dbReference>
<dbReference type="EMBL" id="BAABWU010000010">
    <property type="protein sequence ID" value="GAA6197224.1"/>
    <property type="molecule type" value="Genomic_DNA"/>
</dbReference>
<comment type="caution">
    <text evidence="1">The sequence shown here is derived from an EMBL/GenBank/DDBJ whole genome shotgun (WGS) entry which is preliminary data.</text>
</comment>
<reference evidence="1 2" key="1">
    <citation type="submission" date="2024-04" db="EMBL/GenBank/DDBJ databases">
        <title>Draft genome sequence of Pseudophaeobacter arcticus NBRC 116598.</title>
        <authorList>
            <person name="Miyakawa T."/>
            <person name="Kusuya Y."/>
            <person name="Miura T."/>
        </authorList>
    </citation>
    <scope>NUCLEOTIDE SEQUENCE [LARGE SCALE GENOMIC DNA]</scope>
    <source>
        <strain evidence="1 2">SU-CL00105</strain>
    </source>
</reference>
<proteinExistence type="predicted"/>
<accession>A0ABQ0AMW4</accession>
<sequence>MTSRLFLVRHGPTHAKTMVGWSDLPADLSDTAALSRLETALPPEALVVSSDLIRAVETATAVQGNRQRLPHMPALREIHFGDWELRSWKEIDAEDPSRIRAYWETPGDTTPPGGESWNEVCARVNDAIDSLLATHAGRDLVVVGHFGQILTQIQRAAGLSAEAAFSHRIDNLSVSELFYGPEGWRSGALNQLI</sequence>
<dbReference type="CDD" id="cd07067">
    <property type="entry name" value="HP_PGM_like"/>
    <property type="match status" value="1"/>
</dbReference>
<dbReference type="RefSeq" id="WP_353400800.1">
    <property type="nucleotide sequence ID" value="NZ_BAABWU010000010.1"/>
</dbReference>
<dbReference type="Gene3D" id="3.40.50.1240">
    <property type="entry name" value="Phosphoglycerate mutase-like"/>
    <property type="match status" value="1"/>
</dbReference>
<gene>
    <name evidence="1" type="ORF">NBRC116598_26680</name>
</gene>
<protein>
    <submittedName>
        <fullName evidence="1">Histidine phosphatase family protein</fullName>
    </submittedName>
</protein>
<dbReference type="InterPro" id="IPR029033">
    <property type="entry name" value="His_PPase_superfam"/>
</dbReference>
<organism evidence="1 2">
    <name type="scientific">Pseudophaeobacter arcticus</name>
    <dbReference type="NCBI Taxonomy" id="385492"/>
    <lineage>
        <taxon>Bacteria</taxon>
        <taxon>Pseudomonadati</taxon>
        <taxon>Pseudomonadota</taxon>
        <taxon>Alphaproteobacteria</taxon>
        <taxon>Rhodobacterales</taxon>
        <taxon>Paracoccaceae</taxon>
        <taxon>Pseudophaeobacter</taxon>
    </lineage>
</organism>
<keyword evidence="2" id="KW-1185">Reference proteome</keyword>
<dbReference type="Pfam" id="PF00300">
    <property type="entry name" value="His_Phos_1"/>
    <property type="match status" value="1"/>
</dbReference>
<dbReference type="InterPro" id="IPR050275">
    <property type="entry name" value="PGM_Phosphatase"/>
</dbReference>
<dbReference type="PANTHER" id="PTHR48100:SF1">
    <property type="entry name" value="HISTIDINE PHOSPHATASE FAMILY PROTEIN-RELATED"/>
    <property type="match status" value="1"/>
</dbReference>